<evidence type="ECO:0000256" key="2">
    <source>
        <dbReference type="SAM" id="SignalP"/>
    </source>
</evidence>
<evidence type="ECO:0000313" key="4">
    <source>
        <dbReference type="Proteomes" id="UP000214365"/>
    </source>
</evidence>
<keyword evidence="2" id="KW-0732">Signal</keyword>
<keyword evidence="4" id="KW-1185">Reference proteome</keyword>
<accession>A0A225AI23</accession>
<reference evidence="3 4" key="1">
    <citation type="submission" date="2015-06" db="EMBL/GenBank/DDBJ databases">
        <title>Talaromyces atroroseus IBT 11181 draft genome.</title>
        <authorList>
            <person name="Rasmussen K.B."/>
            <person name="Rasmussen S."/>
            <person name="Petersen B."/>
            <person name="Sicheritz-Ponten T."/>
            <person name="Mortensen U.H."/>
            <person name="Thrane U."/>
        </authorList>
    </citation>
    <scope>NUCLEOTIDE SEQUENCE [LARGE SCALE GENOMIC DNA]</scope>
    <source>
        <strain evidence="3 4">IBT 11181</strain>
    </source>
</reference>
<evidence type="ECO:0000256" key="1">
    <source>
        <dbReference type="SAM" id="MobiDB-lite"/>
    </source>
</evidence>
<feature type="signal peptide" evidence="2">
    <location>
        <begin position="1"/>
        <end position="17"/>
    </location>
</feature>
<dbReference type="Proteomes" id="UP000214365">
    <property type="component" value="Unassembled WGS sequence"/>
</dbReference>
<sequence>MRFAVVVLITLAGLAVAAPAQNSNQPGDIYKRSEDSSQTRGGIPWKRSEDSSQTRGGIPWKRSEDSSQTRGGIPWKRDEGAY</sequence>
<evidence type="ECO:0000313" key="3">
    <source>
        <dbReference type="EMBL" id="OKL61091.1"/>
    </source>
</evidence>
<proteinExistence type="predicted"/>
<comment type="caution">
    <text evidence="3">The sequence shown here is derived from an EMBL/GenBank/DDBJ whole genome shotgun (WGS) entry which is preliminary data.</text>
</comment>
<gene>
    <name evidence="3" type="ORF">UA08_03508</name>
</gene>
<protein>
    <submittedName>
        <fullName evidence="3">Uncharacterized protein</fullName>
    </submittedName>
</protein>
<dbReference type="STRING" id="1441469.A0A225AI23"/>
<feature type="chain" id="PRO_5013234260" evidence="2">
    <location>
        <begin position="18"/>
        <end position="82"/>
    </location>
</feature>
<feature type="region of interest" description="Disordered" evidence="1">
    <location>
        <begin position="20"/>
        <end position="82"/>
    </location>
</feature>
<dbReference type="EMBL" id="LFMY01000004">
    <property type="protein sequence ID" value="OKL61091.1"/>
    <property type="molecule type" value="Genomic_DNA"/>
</dbReference>
<dbReference type="AlphaFoldDB" id="A0A225AI23"/>
<name>A0A225AI23_TALAT</name>
<organism evidence="3 4">
    <name type="scientific">Talaromyces atroroseus</name>
    <dbReference type="NCBI Taxonomy" id="1441469"/>
    <lineage>
        <taxon>Eukaryota</taxon>
        <taxon>Fungi</taxon>
        <taxon>Dikarya</taxon>
        <taxon>Ascomycota</taxon>
        <taxon>Pezizomycotina</taxon>
        <taxon>Eurotiomycetes</taxon>
        <taxon>Eurotiomycetidae</taxon>
        <taxon>Eurotiales</taxon>
        <taxon>Trichocomaceae</taxon>
        <taxon>Talaromyces</taxon>
        <taxon>Talaromyces sect. Trachyspermi</taxon>
    </lineage>
</organism>
<dbReference type="GeneID" id="31003263"/>
<dbReference type="RefSeq" id="XP_020121212.1">
    <property type="nucleotide sequence ID" value="XM_020265816.1"/>
</dbReference>
<dbReference type="OrthoDB" id="4539835at2759"/>